<proteinExistence type="predicted"/>
<dbReference type="AlphaFoldDB" id="A0A551XBI9"/>
<accession>A0A551XBI9</accession>
<dbReference type="Proteomes" id="UP000316443">
    <property type="component" value="Unassembled WGS sequence"/>
</dbReference>
<reference evidence="1 2" key="1">
    <citation type="submission" date="2019-01" db="EMBL/GenBank/DDBJ databases">
        <title>Coherence of Microcystis species and biogeography revealed through population genomics.</title>
        <authorList>
            <person name="Perez-Carrascal O.M."/>
            <person name="Terrat Y."/>
            <person name="Giani A."/>
            <person name="Fortin N."/>
            <person name="Tromas N."/>
            <person name="Shapiro B.J."/>
        </authorList>
    </citation>
    <scope>NUCLEOTIDE SEQUENCE [LARGE SCALE GENOMIC DNA]</scope>
    <source>
        <strain evidence="1">Ma_QC_C_20070703_M131</strain>
    </source>
</reference>
<organism evidence="1 2">
    <name type="scientific">Microcystis aeruginosa Ma_QC_C_20070703_M131</name>
    <dbReference type="NCBI Taxonomy" id="2486263"/>
    <lineage>
        <taxon>Bacteria</taxon>
        <taxon>Bacillati</taxon>
        <taxon>Cyanobacteriota</taxon>
        <taxon>Cyanophyceae</taxon>
        <taxon>Oscillatoriophycideae</taxon>
        <taxon>Chroococcales</taxon>
        <taxon>Microcystaceae</taxon>
        <taxon>Microcystis</taxon>
    </lineage>
</organism>
<comment type="caution">
    <text evidence="1">The sequence shown here is derived from an EMBL/GenBank/DDBJ whole genome shotgun (WGS) entry which is preliminary data.</text>
</comment>
<protein>
    <submittedName>
        <fullName evidence="1">Uncharacterized protein</fullName>
    </submittedName>
</protein>
<gene>
    <name evidence="1" type="ORF">EWV85_18840</name>
</gene>
<name>A0A551XBI9_MICAE</name>
<evidence type="ECO:0000313" key="1">
    <source>
        <dbReference type="EMBL" id="TRT46112.1"/>
    </source>
</evidence>
<dbReference type="EMBL" id="SFCA01000202">
    <property type="protein sequence ID" value="TRT46112.1"/>
    <property type="molecule type" value="Genomic_DNA"/>
</dbReference>
<evidence type="ECO:0000313" key="2">
    <source>
        <dbReference type="Proteomes" id="UP000316443"/>
    </source>
</evidence>
<sequence>MSVRTPDGHFEQVEKISCSTLFPRKFYSFKAEFEFFSERNPLLSVVKVQFLAWLSLFPL</sequence>